<dbReference type="AlphaFoldDB" id="A0A0C2D202"/>
<accession>A0A0C2D202</accession>
<organism evidence="1 2">
    <name type="scientific">Ancylostoma duodenale</name>
    <dbReference type="NCBI Taxonomy" id="51022"/>
    <lineage>
        <taxon>Eukaryota</taxon>
        <taxon>Metazoa</taxon>
        <taxon>Ecdysozoa</taxon>
        <taxon>Nematoda</taxon>
        <taxon>Chromadorea</taxon>
        <taxon>Rhabditida</taxon>
        <taxon>Rhabditina</taxon>
        <taxon>Rhabditomorpha</taxon>
        <taxon>Strongyloidea</taxon>
        <taxon>Ancylostomatidae</taxon>
        <taxon>Ancylostomatinae</taxon>
        <taxon>Ancylostoma</taxon>
    </lineage>
</organism>
<gene>
    <name evidence="1" type="ORF">ANCDUO_13756</name>
</gene>
<evidence type="ECO:0000313" key="2">
    <source>
        <dbReference type="Proteomes" id="UP000054047"/>
    </source>
</evidence>
<keyword evidence="2" id="KW-1185">Reference proteome</keyword>
<name>A0A0C2D202_9BILA</name>
<evidence type="ECO:0000313" key="1">
    <source>
        <dbReference type="EMBL" id="KIH56067.1"/>
    </source>
</evidence>
<feature type="non-terminal residue" evidence="1">
    <location>
        <position position="73"/>
    </location>
</feature>
<dbReference type="Proteomes" id="UP000054047">
    <property type="component" value="Unassembled WGS sequence"/>
</dbReference>
<proteinExistence type="predicted"/>
<dbReference type="EMBL" id="KN736323">
    <property type="protein sequence ID" value="KIH56067.1"/>
    <property type="molecule type" value="Genomic_DNA"/>
</dbReference>
<reference evidence="1 2" key="1">
    <citation type="submission" date="2013-12" db="EMBL/GenBank/DDBJ databases">
        <title>Draft genome of the parsitic nematode Ancylostoma duodenale.</title>
        <authorList>
            <person name="Mitreva M."/>
        </authorList>
    </citation>
    <scope>NUCLEOTIDE SEQUENCE [LARGE SCALE GENOMIC DNA]</scope>
    <source>
        <strain evidence="1 2">Zhejiang</strain>
    </source>
</reference>
<dbReference type="OrthoDB" id="5815225at2759"/>
<dbReference type="Gene3D" id="3.40.50.11340">
    <property type="match status" value="1"/>
</dbReference>
<protein>
    <submittedName>
        <fullName evidence="1">Uncharacterized protein</fullName>
    </submittedName>
</protein>
<sequence>MEDDPNKYVGFHLNYGGFGNQLFHLITGYGIARRLNRIHYLPLNDGAIEHVKKYLQFFKQIFPRLQHTYVLSK</sequence>